<dbReference type="AlphaFoldDB" id="A0A8K0N4V3"/>
<keyword evidence="1" id="KW-0472">Membrane</keyword>
<evidence type="ECO:0000313" key="3">
    <source>
        <dbReference type="Proteomes" id="UP000797356"/>
    </source>
</evidence>
<accession>A0A8K0N4V3</accession>
<gene>
    <name evidence="2" type="ORF">COCNU_07G006430</name>
</gene>
<keyword evidence="1" id="KW-1133">Transmembrane helix</keyword>
<keyword evidence="1" id="KW-0812">Transmembrane</keyword>
<feature type="transmembrane region" description="Helical" evidence="1">
    <location>
        <begin position="20"/>
        <end position="40"/>
    </location>
</feature>
<dbReference type="Proteomes" id="UP000797356">
    <property type="component" value="Chromosome 7"/>
</dbReference>
<dbReference type="PANTHER" id="PTHR33709:SF20">
    <property type="entry name" value="OS04G0541900 PROTEIN"/>
    <property type="match status" value="1"/>
</dbReference>
<feature type="transmembrane region" description="Helical" evidence="1">
    <location>
        <begin position="46"/>
        <end position="65"/>
    </location>
</feature>
<dbReference type="OrthoDB" id="1875545at2759"/>
<dbReference type="PANTHER" id="PTHR33709">
    <property type="entry name" value="OSJNBA0035M09.9 PROTEIN"/>
    <property type="match status" value="1"/>
</dbReference>
<comment type="caution">
    <text evidence="2">The sequence shown here is derived from an EMBL/GenBank/DDBJ whole genome shotgun (WGS) entry which is preliminary data.</text>
</comment>
<evidence type="ECO:0000313" key="2">
    <source>
        <dbReference type="EMBL" id="KAG1354531.1"/>
    </source>
</evidence>
<dbReference type="EMBL" id="CM017878">
    <property type="protein sequence ID" value="KAG1354531.1"/>
    <property type="molecule type" value="Genomic_DNA"/>
</dbReference>
<dbReference type="InterPro" id="IPR040339">
    <property type="entry name" value="At1g16860-like"/>
</dbReference>
<reference evidence="2" key="1">
    <citation type="journal article" date="2017" name="Gigascience">
        <title>The genome draft of coconut (Cocos nucifera).</title>
        <authorList>
            <person name="Xiao Y."/>
            <person name="Xu P."/>
            <person name="Fan H."/>
            <person name="Baudouin L."/>
            <person name="Xia W."/>
            <person name="Bocs S."/>
            <person name="Xu J."/>
            <person name="Li Q."/>
            <person name="Guo A."/>
            <person name="Zhou L."/>
            <person name="Li J."/>
            <person name="Wu Y."/>
            <person name="Ma Z."/>
            <person name="Armero A."/>
            <person name="Issali A.E."/>
            <person name="Liu N."/>
            <person name="Peng M."/>
            <person name="Yang Y."/>
        </authorList>
    </citation>
    <scope>NUCLEOTIDE SEQUENCE</scope>
    <source>
        <tissue evidence="2">Spear leaf of Hainan Tall coconut</tissue>
    </source>
</reference>
<organism evidence="2 3">
    <name type="scientific">Cocos nucifera</name>
    <name type="common">Coconut palm</name>
    <dbReference type="NCBI Taxonomy" id="13894"/>
    <lineage>
        <taxon>Eukaryota</taxon>
        <taxon>Viridiplantae</taxon>
        <taxon>Streptophyta</taxon>
        <taxon>Embryophyta</taxon>
        <taxon>Tracheophyta</taxon>
        <taxon>Spermatophyta</taxon>
        <taxon>Magnoliopsida</taxon>
        <taxon>Liliopsida</taxon>
        <taxon>Arecaceae</taxon>
        <taxon>Arecoideae</taxon>
        <taxon>Cocoseae</taxon>
        <taxon>Attaleinae</taxon>
        <taxon>Cocos</taxon>
    </lineage>
</organism>
<evidence type="ECO:0000256" key="1">
    <source>
        <dbReference type="SAM" id="Phobius"/>
    </source>
</evidence>
<sequence length="237" mass="25605">MNDLSATAAGRRCQLPVPAAVPCVIVPLLFAALAVSLLILVVVHNAILLAAVLLLSALIASFLLWNAASFRNDRAVLVFLDRLPTSDLVTARDGQLVKITGRFAADFCITDIKSGTRALVKAGYSSKVFPLIDENILVNTTSKNRELSSTLKNWLERRHLSAEARLLRLKEGYIKEGSSLTVMGMLSRKNGALMIVPPPEPFSTGCLLQEFLLPADIDGLVLKFSGKNSSMTNQSVS</sequence>
<proteinExistence type="predicted"/>
<protein>
    <submittedName>
        <fullName evidence="2">Putative membrane protein</fullName>
    </submittedName>
</protein>
<keyword evidence="3" id="KW-1185">Reference proteome</keyword>
<name>A0A8K0N4V3_COCNU</name>
<reference evidence="2" key="2">
    <citation type="submission" date="2019-07" db="EMBL/GenBank/DDBJ databases">
        <authorList>
            <person name="Yang Y."/>
            <person name="Bocs S."/>
            <person name="Baudouin L."/>
        </authorList>
    </citation>
    <scope>NUCLEOTIDE SEQUENCE</scope>
    <source>
        <tissue evidence="2">Spear leaf of Hainan Tall coconut</tissue>
    </source>
</reference>